<dbReference type="InterPro" id="IPR036179">
    <property type="entry name" value="Ig-like_dom_sf"/>
</dbReference>
<gene>
    <name evidence="2" type="ORF">V1264_009800</name>
</gene>
<sequence>MEQVTFVKDSPLDIVCVYPSLNPPAVYVFFASYVNRVPVIMAAFTESAPPSVTNPTGSEALVTQAGGRTMLTLRILKAACSDVGVYSCMERSKVAQLNVGPEASHIKPNVTLPLDVIATEETTITCEGMTSSQGFLFWTTKGANDQVFSAMPVDATTTSEIVTSNSCSVTRRLTTTRVFDMGWNGTQIRCDTSQPVGQPDIKQMLVIPAEVCDGQLQGARIKHPYTCSRYMICLGATILVTSCPLDLCYDQEKDYCDHPPGTRR</sequence>
<dbReference type="PROSITE" id="PS50940">
    <property type="entry name" value="CHIT_BIND_II"/>
    <property type="match status" value="1"/>
</dbReference>
<protein>
    <recommendedName>
        <fullName evidence="1">Chitin-binding type-2 domain-containing protein</fullName>
    </recommendedName>
</protein>
<dbReference type="AlphaFoldDB" id="A0AAN9AN78"/>
<accession>A0AAN9AN78</accession>
<dbReference type="SUPFAM" id="SSF57625">
    <property type="entry name" value="Invertebrate chitin-binding proteins"/>
    <property type="match status" value="1"/>
</dbReference>
<dbReference type="SUPFAM" id="SSF48726">
    <property type="entry name" value="Immunoglobulin"/>
    <property type="match status" value="1"/>
</dbReference>
<dbReference type="EMBL" id="JBAMIC010000024">
    <property type="protein sequence ID" value="KAK7089920.1"/>
    <property type="molecule type" value="Genomic_DNA"/>
</dbReference>
<dbReference type="Proteomes" id="UP001374579">
    <property type="component" value="Unassembled WGS sequence"/>
</dbReference>
<organism evidence="2 3">
    <name type="scientific">Littorina saxatilis</name>
    <dbReference type="NCBI Taxonomy" id="31220"/>
    <lineage>
        <taxon>Eukaryota</taxon>
        <taxon>Metazoa</taxon>
        <taxon>Spiralia</taxon>
        <taxon>Lophotrochozoa</taxon>
        <taxon>Mollusca</taxon>
        <taxon>Gastropoda</taxon>
        <taxon>Caenogastropoda</taxon>
        <taxon>Littorinimorpha</taxon>
        <taxon>Littorinoidea</taxon>
        <taxon>Littorinidae</taxon>
        <taxon>Littorina</taxon>
    </lineage>
</organism>
<evidence type="ECO:0000313" key="2">
    <source>
        <dbReference type="EMBL" id="KAK7089920.1"/>
    </source>
</evidence>
<name>A0AAN9AN78_9CAEN</name>
<dbReference type="GO" id="GO:0008061">
    <property type="term" value="F:chitin binding"/>
    <property type="evidence" value="ECO:0007669"/>
    <property type="project" value="InterPro"/>
</dbReference>
<dbReference type="GO" id="GO:0005576">
    <property type="term" value="C:extracellular region"/>
    <property type="evidence" value="ECO:0007669"/>
    <property type="project" value="InterPro"/>
</dbReference>
<dbReference type="InterPro" id="IPR002557">
    <property type="entry name" value="Chitin-bd_dom"/>
</dbReference>
<comment type="caution">
    <text evidence="2">The sequence shown here is derived from an EMBL/GenBank/DDBJ whole genome shotgun (WGS) entry which is preliminary data.</text>
</comment>
<dbReference type="Pfam" id="PF01607">
    <property type="entry name" value="CBM_14"/>
    <property type="match status" value="1"/>
</dbReference>
<dbReference type="SMART" id="SM00494">
    <property type="entry name" value="ChtBD2"/>
    <property type="match status" value="1"/>
</dbReference>
<evidence type="ECO:0000313" key="3">
    <source>
        <dbReference type="Proteomes" id="UP001374579"/>
    </source>
</evidence>
<evidence type="ECO:0000259" key="1">
    <source>
        <dbReference type="PROSITE" id="PS50940"/>
    </source>
</evidence>
<dbReference type="InterPro" id="IPR036508">
    <property type="entry name" value="Chitin-bd_dom_sf"/>
</dbReference>
<proteinExistence type="predicted"/>
<feature type="domain" description="Chitin-binding type-2" evidence="1">
    <location>
        <begin position="209"/>
        <end position="264"/>
    </location>
</feature>
<dbReference type="Gene3D" id="2.170.140.10">
    <property type="entry name" value="Chitin binding domain"/>
    <property type="match status" value="1"/>
</dbReference>
<keyword evidence="3" id="KW-1185">Reference proteome</keyword>
<reference evidence="2 3" key="1">
    <citation type="submission" date="2024-02" db="EMBL/GenBank/DDBJ databases">
        <title>Chromosome-scale genome assembly of the rough periwinkle Littorina saxatilis.</title>
        <authorList>
            <person name="De Jode A."/>
            <person name="Faria R."/>
            <person name="Formenti G."/>
            <person name="Sims Y."/>
            <person name="Smith T.P."/>
            <person name="Tracey A."/>
            <person name="Wood J.M.D."/>
            <person name="Zagrodzka Z.B."/>
            <person name="Johannesson K."/>
            <person name="Butlin R.K."/>
            <person name="Leder E.H."/>
        </authorList>
    </citation>
    <scope>NUCLEOTIDE SEQUENCE [LARGE SCALE GENOMIC DNA]</scope>
    <source>
        <strain evidence="2">Snail1</strain>
        <tissue evidence="2">Muscle</tissue>
    </source>
</reference>